<dbReference type="SMART" id="SM00388">
    <property type="entry name" value="HisKA"/>
    <property type="match status" value="1"/>
</dbReference>
<evidence type="ECO:0000256" key="11">
    <source>
        <dbReference type="ARBA" id="ARBA00022989"/>
    </source>
</evidence>
<dbReference type="PROSITE" id="PS50885">
    <property type="entry name" value="HAMP"/>
    <property type="match status" value="1"/>
</dbReference>
<dbReference type="InterPro" id="IPR036890">
    <property type="entry name" value="HATPase_C_sf"/>
</dbReference>
<dbReference type="PANTHER" id="PTHR45528:SF1">
    <property type="entry name" value="SENSOR HISTIDINE KINASE CPXA"/>
    <property type="match status" value="1"/>
</dbReference>
<dbReference type="CDD" id="cd06225">
    <property type="entry name" value="HAMP"/>
    <property type="match status" value="1"/>
</dbReference>
<name>A0A502L6V7_9GAMM</name>
<dbReference type="InterPro" id="IPR036097">
    <property type="entry name" value="HisK_dim/P_sf"/>
</dbReference>
<dbReference type="SMART" id="SM00304">
    <property type="entry name" value="HAMP"/>
    <property type="match status" value="1"/>
</dbReference>
<dbReference type="InterPro" id="IPR050398">
    <property type="entry name" value="HssS/ArlS-like"/>
</dbReference>
<keyword evidence="10" id="KW-0067">ATP-binding</keyword>
<feature type="domain" description="Histidine kinase" evidence="15">
    <location>
        <begin position="255"/>
        <end position="473"/>
    </location>
</feature>
<dbReference type="PANTHER" id="PTHR45528">
    <property type="entry name" value="SENSOR HISTIDINE KINASE CPXA"/>
    <property type="match status" value="1"/>
</dbReference>
<keyword evidence="12" id="KW-0902">Two-component regulatory system</keyword>
<evidence type="ECO:0000256" key="7">
    <source>
        <dbReference type="ARBA" id="ARBA00022692"/>
    </source>
</evidence>
<evidence type="ECO:0000259" key="15">
    <source>
        <dbReference type="PROSITE" id="PS50109"/>
    </source>
</evidence>
<evidence type="ECO:0000313" key="18">
    <source>
        <dbReference type="Proteomes" id="UP000315303"/>
    </source>
</evidence>
<keyword evidence="6" id="KW-0808">Transferase</keyword>
<dbReference type="EMBL" id="SAWY01000007">
    <property type="protein sequence ID" value="TPH17753.1"/>
    <property type="molecule type" value="Genomic_DNA"/>
</dbReference>
<keyword evidence="13 14" id="KW-0472">Membrane</keyword>
<evidence type="ECO:0000259" key="16">
    <source>
        <dbReference type="PROSITE" id="PS50885"/>
    </source>
</evidence>
<keyword evidence="8" id="KW-0547">Nucleotide-binding</keyword>
<keyword evidence="7 14" id="KW-0812">Transmembrane</keyword>
<evidence type="ECO:0000256" key="2">
    <source>
        <dbReference type="ARBA" id="ARBA00004651"/>
    </source>
</evidence>
<dbReference type="Gene3D" id="3.30.565.10">
    <property type="entry name" value="Histidine kinase-like ATPase, C-terminal domain"/>
    <property type="match status" value="1"/>
</dbReference>
<evidence type="ECO:0000256" key="5">
    <source>
        <dbReference type="ARBA" id="ARBA00022553"/>
    </source>
</evidence>
<keyword evidence="18" id="KW-1185">Reference proteome</keyword>
<dbReference type="EC" id="2.7.13.3" evidence="3"/>
<comment type="caution">
    <text evidence="17">The sequence shown here is derived from an EMBL/GenBank/DDBJ whole genome shotgun (WGS) entry which is preliminary data.</text>
</comment>
<accession>A0A502L6V7</accession>
<dbReference type="SUPFAM" id="SSF55874">
    <property type="entry name" value="ATPase domain of HSP90 chaperone/DNA topoisomerase II/histidine kinase"/>
    <property type="match status" value="1"/>
</dbReference>
<evidence type="ECO:0000256" key="4">
    <source>
        <dbReference type="ARBA" id="ARBA00022475"/>
    </source>
</evidence>
<evidence type="ECO:0000256" key="12">
    <source>
        <dbReference type="ARBA" id="ARBA00023012"/>
    </source>
</evidence>
<dbReference type="InterPro" id="IPR003661">
    <property type="entry name" value="HisK_dim/P_dom"/>
</dbReference>
<dbReference type="InterPro" id="IPR003660">
    <property type="entry name" value="HAMP_dom"/>
</dbReference>
<dbReference type="Gene3D" id="1.10.287.130">
    <property type="match status" value="1"/>
</dbReference>
<dbReference type="Pfam" id="PF02518">
    <property type="entry name" value="HATPase_c"/>
    <property type="match status" value="1"/>
</dbReference>
<dbReference type="FunFam" id="3.30.565.10:FF:000006">
    <property type="entry name" value="Sensor histidine kinase WalK"/>
    <property type="match status" value="1"/>
</dbReference>
<evidence type="ECO:0000256" key="10">
    <source>
        <dbReference type="ARBA" id="ARBA00022840"/>
    </source>
</evidence>
<feature type="domain" description="HAMP" evidence="16">
    <location>
        <begin position="193"/>
        <end position="247"/>
    </location>
</feature>
<gene>
    <name evidence="17" type="ORF">EPA86_04175</name>
</gene>
<feature type="transmembrane region" description="Helical" evidence="14">
    <location>
        <begin position="17"/>
        <end position="35"/>
    </location>
</feature>
<dbReference type="PRINTS" id="PR00344">
    <property type="entry name" value="BCTRLSENSOR"/>
</dbReference>
<dbReference type="Pfam" id="PF00512">
    <property type="entry name" value="HisKA"/>
    <property type="match status" value="1"/>
</dbReference>
<dbReference type="OrthoDB" id="9804645at2"/>
<organism evidence="17 18">
    <name type="scientific">Litorilituus lipolyticus</name>
    <dbReference type="NCBI Taxonomy" id="2491017"/>
    <lineage>
        <taxon>Bacteria</taxon>
        <taxon>Pseudomonadati</taxon>
        <taxon>Pseudomonadota</taxon>
        <taxon>Gammaproteobacteria</taxon>
        <taxon>Alteromonadales</taxon>
        <taxon>Colwelliaceae</taxon>
        <taxon>Litorilituus</taxon>
    </lineage>
</organism>
<evidence type="ECO:0000256" key="3">
    <source>
        <dbReference type="ARBA" id="ARBA00012438"/>
    </source>
</evidence>
<dbReference type="GO" id="GO:0005886">
    <property type="term" value="C:plasma membrane"/>
    <property type="evidence" value="ECO:0007669"/>
    <property type="project" value="UniProtKB-SubCell"/>
</dbReference>
<keyword evidence="9" id="KW-0418">Kinase</keyword>
<reference evidence="17 18" key="1">
    <citation type="submission" date="2019-01" db="EMBL/GenBank/DDBJ databases">
        <title>Litorilituus lipolytica sp. nov., isolated from intertidal sand of the Yellow Sea in China.</title>
        <authorList>
            <person name="Liu A."/>
        </authorList>
    </citation>
    <scope>NUCLEOTIDE SEQUENCE [LARGE SCALE GENOMIC DNA]</scope>
    <source>
        <strain evidence="17 18">RZ04</strain>
    </source>
</reference>
<evidence type="ECO:0000256" key="13">
    <source>
        <dbReference type="ARBA" id="ARBA00023136"/>
    </source>
</evidence>
<dbReference type="Proteomes" id="UP000315303">
    <property type="component" value="Unassembled WGS sequence"/>
</dbReference>
<dbReference type="SMART" id="SM00387">
    <property type="entry name" value="HATPase_c"/>
    <property type="match status" value="1"/>
</dbReference>
<evidence type="ECO:0000256" key="14">
    <source>
        <dbReference type="SAM" id="Phobius"/>
    </source>
</evidence>
<keyword evidence="4" id="KW-1003">Cell membrane</keyword>
<dbReference type="SUPFAM" id="SSF158472">
    <property type="entry name" value="HAMP domain-like"/>
    <property type="match status" value="1"/>
</dbReference>
<comment type="subcellular location">
    <subcellularLocation>
        <location evidence="2">Cell membrane</location>
        <topology evidence="2">Multi-pass membrane protein</topology>
    </subcellularLocation>
</comment>
<dbReference type="AlphaFoldDB" id="A0A502L6V7"/>
<evidence type="ECO:0000313" key="17">
    <source>
        <dbReference type="EMBL" id="TPH17753.1"/>
    </source>
</evidence>
<dbReference type="GO" id="GO:0000155">
    <property type="term" value="F:phosphorelay sensor kinase activity"/>
    <property type="evidence" value="ECO:0007669"/>
    <property type="project" value="InterPro"/>
</dbReference>
<comment type="catalytic activity">
    <reaction evidence="1">
        <text>ATP + protein L-histidine = ADP + protein N-phospho-L-histidine.</text>
        <dbReference type="EC" id="2.7.13.3"/>
    </reaction>
</comment>
<dbReference type="InterPro" id="IPR005467">
    <property type="entry name" value="His_kinase_dom"/>
</dbReference>
<evidence type="ECO:0000256" key="6">
    <source>
        <dbReference type="ARBA" id="ARBA00022679"/>
    </source>
</evidence>
<dbReference type="CDD" id="cd00082">
    <property type="entry name" value="HisKA"/>
    <property type="match status" value="1"/>
</dbReference>
<protein>
    <recommendedName>
        <fullName evidence="3">histidine kinase</fullName>
        <ecNumber evidence="3">2.7.13.3</ecNumber>
    </recommendedName>
</protein>
<dbReference type="Pfam" id="PF00672">
    <property type="entry name" value="HAMP"/>
    <property type="match status" value="1"/>
</dbReference>
<dbReference type="InterPro" id="IPR003594">
    <property type="entry name" value="HATPase_dom"/>
</dbReference>
<evidence type="ECO:0000256" key="9">
    <source>
        <dbReference type="ARBA" id="ARBA00022777"/>
    </source>
</evidence>
<keyword evidence="5" id="KW-0597">Phosphoprotein</keyword>
<sequence length="476" mass="54028">MSLISIRRYLSSFSVKLFLWFWFITLTSITVSRFITNQLLNDDNISIVAEQVNKEDLHFLNRIKAKLAQNPFAQIQNNHKRKKHRRTDLTLWTQLPSDRLKVDKLSKQKGRFNDILKKHIQTRENDTLQSVVYSHTRITGPIPVIYKNQQTLLFVSKKMPRKTFQHFLKEMPLWLKLMIPLTISFTLCIVLARSLSKPVLKMKDATLKIAQGDLSTRVTGLNTRQDELGGLARCFNQMADKLETNISAQQRLLGDVSHELRSPLTRLQMALALAQQKGEDQEQYFERCQKEINQLDEMIAHVLTLSRLENSFKPLNIASFSFTRLLKSIISDQQLLAENKQVNIECNAKEDITIQGDSHLLSGAITNVLINAIKHTTQNSTIKIALIDNNHQLSLTISDSGNGVPEDALVKIFTAFYRVNSARDRETGGTGLGLAIAKQAITAHQGKIFAQNISLTNKEHQGLAVTIELPKSQVNQ</sequence>
<dbReference type="Gene3D" id="6.10.340.10">
    <property type="match status" value="1"/>
</dbReference>
<keyword evidence="11 14" id="KW-1133">Transmembrane helix</keyword>
<dbReference type="SUPFAM" id="SSF47384">
    <property type="entry name" value="Homodimeric domain of signal transducing histidine kinase"/>
    <property type="match status" value="1"/>
</dbReference>
<dbReference type="InterPro" id="IPR004358">
    <property type="entry name" value="Sig_transdc_His_kin-like_C"/>
</dbReference>
<dbReference type="PROSITE" id="PS50109">
    <property type="entry name" value="HIS_KIN"/>
    <property type="match status" value="1"/>
</dbReference>
<proteinExistence type="predicted"/>
<evidence type="ECO:0000256" key="8">
    <source>
        <dbReference type="ARBA" id="ARBA00022741"/>
    </source>
</evidence>
<dbReference type="RefSeq" id="WP_140602160.1">
    <property type="nucleotide sequence ID" value="NZ_SAWY01000007.1"/>
</dbReference>
<evidence type="ECO:0000256" key="1">
    <source>
        <dbReference type="ARBA" id="ARBA00000085"/>
    </source>
</evidence>
<dbReference type="GO" id="GO:0005524">
    <property type="term" value="F:ATP binding"/>
    <property type="evidence" value="ECO:0007669"/>
    <property type="project" value="UniProtKB-KW"/>
</dbReference>